<organism evidence="2">
    <name type="scientific">Rhizophora mucronata</name>
    <name type="common">Asiatic mangrove</name>
    <dbReference type="NCBI Taxonomy" id="61149"/>
    <lineage>
        <taxon>Eukaryota</taxon>
        <taxon>Viridiplantae</taxon>
        <taxon>Streptophyta</taxon>
        <taxon>Embryophyta</taxon>
        <taxon>Tracheophyta</taxon>
        <taxon>Spermatophyta</taxon>
        <taxon>Magnoliopsida</taxon>
        <taxon>eudicotyledons</taxon>
        <taxon>Gunneridae</taxon>
        <taxon>Pentapetalae</taxon>
        <taxon>rosids</taxon>
        <taxon>fabids</taxon>
        <taxon>Malpighiales</taxon>
        <taxon>Rhizophoraceae</taxon>
        <taxon>Rhizophora</taxon>
    </lineage>
</organism>
<name>A0A2P2MCI4_RHIMU</name>
<keyword evidence="1" id="KW-0812">Transmembrane</keyword>
<evidence type="ECO:0000313" key="2">
    <source>
        <dbReference type="EMBL" id="MBX27975.1"/>
    </source>
</evidence>
<keyword evidence="1" id="KW-0472">Membrane</keyword>
<dbReference type="GO" id="GO:0000428">
    <property type="term" value="C:DNA-directed RNA polymerase complex"/>
    <property type="evidence" value="ECO:0007669"/>
    <property type="project" value="UniProtKB-KW"/>
</dbReference>
<protein>
    <submittedName>
        <fullName evidence="2">DNA-directed RNA polymerase</fullName>
    </submittedName>
</protein>
<dbReference type="AlphaFoldDB" id="A0A2P2MCI4"/>
<sequence>MRYKYKMATLLFRYIISFVPMVCHFFGWWLVYQVVIFHYGRSLFQINEKCYYHLTCTYIWHSLNKNDFLV</sequence>
<keyword evidence="2" id="KW-0240">DNA-directed RNA polymerase</keyword>
<proteinExistence type="predicted"/>
<keyword evidence="1" id="KW-1133">Transmembrane helix</keyword>
<dbReference type="EMBL" id="GGEC01047491">
    <property type="protein sequence ID" value="MBX27975.1"/>
    <property type="molecule type" value="Transcribed_RNA"/>
</dbReference>
<reference evidence="2" key="1">
    <citation type="submission" date="2018-02" db="EMBL/GenBank/DDBJ databases">
        <title>Rhizophora mucronata_Transcriptome.</title>
        <authorList>
            <person name="Meera S.P."/>
            <person name="Sreeshan A."/>
            <person name="Augustine A."/>
        </authorList>
    </citation>
    <scope>NUCLEOTIDE SEQUENCE</scope>
    <source>
        <tissue evidence="2">Leaf</tissue>
    </source>
</reference>
<evidence type="ECO:0000256" key="1">
    <source>
        <dbReference type="SAM" id="Phobius"/>
    </source>
</evidence>
<keyword evidence="2" id="KW-0804">Transcription</keyword>
<feature type="transmembrane region" description="Helical" evidence="1">
    <location>
        <begin position="12"/>
        <end position="31"/>
    </location>
</feature>
<accession>A0A2P2MCI4</accession>